<dbReference type="InterPro" id="IPR037018">
    <property type="entry name" value="GH65_N"/>
</dbReference>
<sequence length="786" mass="87241">MSAALPVDPWSLREPSLDLGRLGQTESLFALSNGHIGLRGNLDEGEPNETPGTYVSGVFERHPLPYPEGGYGYPEAGQTMVNVTNGKLLRLLVDDEPFDVRYGRLLSHERELNLQEGTLHRQVEWVSPSGKPIRIKSTRLVSFVQRAIAAVSYVVEAVEETRVILQSELVANEAPPEVDSRDPRVAAALEDPFIAVGQDLEQSGAVLVHRTRKSGQQLAAGMDHDIECDAQFEIENDARSDWARTTIVTLLRPGEKLKVVKFLGYGWSTTRSAPALRDQVAAALTAARHTGWNLLRLSQREYLDEFWGGADVEVEGDPVIQQAVRYALFQVLQSGARTEGRAIGAKGLTGTGYNGHTFWDIEGFVLPVLTLTAPKAAADALRWRASTLGKARDRAHTLGLEGAAFPWRTVDGEETSAYWPAGTAAFHIGADIARAFEEYRLGTGDEELERDTGLEVLVETARLWHSLGHHDRHGRWHVDGVTGPDEYTALVDDNVFTNLMAANNLRAAADACVRQPLGAENAHVTTEEIAAWRDAAEAVHLPYDVELGVHPQCESFTRFAEWDFEAAADRYPLMLHEPYFQLYRKQVVKQADLVLAMHWFPDAFTDEEKARNFDYYERRTVRDSSLSASSQAVVAADVGQLDLAHEYLHEAALVDLHDLHHNSANGLHIASLAGAWIVIVEGFGGLRRADGVLHLDPVLPDQISRLSFRLRWRGARVQVEITRQEVTCRVLGEQDAAIPLVVYGERVQVTPLQAVVRPLRRREPLLPRPPQPPGRPPRVGPDEERR</sequence>
<feature type="domain" description="Glycoside hydrolase family 65 N-terminal" evidence="8">
    <location>
        <begin position="14"/>
        <end position="268"/>
    </location>
</feature>
<evidence type="ECO:0000259" key="7">
    <source>
        <dbReference type="Pfam" id="PF03633"/>
    </source>
</evidence>
<dbReference type="GO" id="GO:0005975">
    <property type="term" value="P:carbohydrate metabolic process"/>
    <property type="evidence" value="ECO:0007669"/>
    <property type="project" value="InterPro"/>
</dbReference>
<keyword evidence="2" id="KW-0326">Glycosidase</keyword>
<dbReference type="GO" id="GO:0004553">
    <property type="term" value="F:hydrolase activity, hydrolyzing O-glycosyl compounds"/>
    <property type="evidence" value="ECO:0007669"/>
    <property type="project" value="TreeGrafter"/>
</dbReference>
<feature type="domain" description="Glycoside hydrolase family 65 central catalytic" evidence="6">
    <location>
        <begin position="325"/>
        <end position="676"/>
    </location>
</feature>
<dbReference type="InterPro" id="IPR011013">
    <property type="entry name" value="Gal_mutarotase_sf_dom"/>
</dbReference>
<name>A0A7J9UWH5_9MICO</name>
<dbReference type="FunFam" id="1.50.10.10:FF:000029">
    <property type="entry name" value="Family 65 glycosyl hydrolase"/>
    <property type="match status" value="1"/>
</dbReference>
<dbReference type="PANTHER" id="PTHR11051:SF13">
    <property type="entry name" value="GLYCOSYL TRANSFERASE"/>
    <property type="match status" value="1"/>
</dbReference>
<dbReference type="InterPro" id="IPR008928">
    <property type="entry name" value="6-hairpin_glycosidase_sf"/>
</dbReference>
<reference evidence="9 10" key="1">
    <citation type="submission" date="2019-10" db="EMBL/GenBank/DDBJ databases">
        <title>Georgenia wutianyii sp. nov. and Georgenia yuyongxinii sp. nov. isolated from plateau pika (Ochotona curzoniae) in the Qinghai-Tibet plateau of China.</title>
        <authorList>
            <person name="Tian Z."/>
        </authorList>
    </citation>
    <scope>NUCLEOTIDE SEQUENCE [LARGE SCALE GENOMIC DNA]</scope>
    <source>
        <strain evidence="9 10">JCM 15130</strain>
    </source>
</reference>
<organism evidence="9 10">
    <name type="scientific">Georgenia ruanii</name>
    <dbReference type="NCBI Taxonomy" id="348442"/>
    <lineage>
        <taxon>Bacteria</taxon>
        <taxon>Bacillati</taxon>
        <taxon>Actinomycetota</taxon>
        <taxon>Actinomycetes</taxon>
        <taxon>Micrococcales</taxon>
        <taxon>Bogoriellaceae</taxon>
        <taxon>Georgenia</taxon>
    </lineage>
</organism>
<dbReference type="Gene3D" id="1.50.10.10">
    <property type="match status" value="1"/>
</dbReference>
<feature type="compositionally biased region" description="Pro residues" evidence="5">
    <location>
        <begin position="766"/>
        <end position="779"/>
    </location>
</feature>
<feature type="binding site" evidence="4">
    <location>
        <begin position="589"/>
        <end position="590"/>
    </location>
    <ligand>
        <name>substrate</name>
    </ligand>
</feature>
<dbReference type="Gene3D" id="2.60.420.10">
    <property type="entry name" value="Maltose phosphorylase, domain 3"/>
    <property type="match status" value="1"/>
</dbReference>
<evidence type="ECO:0000313" key="10">
    <source>
        <dbReference type="Proteomes" id="UP000429644"/>
    </source>
</evidence>
<feature type="domain" description="Glycoside hydrolase family 65 C-terminal" evidence="7">
    <location>
        <begin position="686"/>
        <end position="749"/>
    </location>
</feature>
<evidence type="ECO:0000256" key="2">
    <source>
        <dbReference type="ARBA" id="ARBA00023295"/>
    </source>
</evidence>
<evidence type="ECO:0000259" key="6">
    <source>
        <dbReference type="Pfam" id="PF03632"/>
    </source>
</evidence>
<dbReference type="PIRSF" id="PIRSF036289">
    <property type="entry name" value="Glycosyl_hydrolase_malt_phosph"/>
    <property type="match status" value="1"/>
</dbReference>
<dbReference type="InterPro" id="IPR005195">
    <property type="entry name" value="Glyco_hydro_65_M"/>
</dbReference>
<dbReference type="SUPFAM" id="SSF48208">
    <property type="entry name" value="Six-hairpin glycosidases"/>
    <property type="match status" value="1"/>
</dbReference>
<evidence type="ECO:0000313" key="9">
    <source>
        <dbReference type="EMBL" id="MPV88976.1"/>
    </source>
</evidence>
<feature type="region of interest" description="Disordered" evidence="5">
    <location>
        <begin position="762"/>
        <end position="786"/>
    </location>
</feature>
<dbReference type="InterPro" id="IPR017045">
    <property type="entry name" value="Malt_Pase/Glycosyl_Hdrlase"/>
</dbReference>
<dbReference type="Proteomes" id="UP000429644">
    <property type="component" value="Unassembled WGS sequence"/>
</dbReference>
<comment type="similarity">
    <text evidence="1">Belongs to the glycosyl hydrolase 65 family.</text>
</comment>
<feature type="active site" description="Proton donor" evidence="3">
    <location>
        <position position="486"/>
    </location>
</feature>
<dbReference type="Pfam" id="PF03633">
    <property type="entry name" value="Glyco_hydro_65C"/>
    <property type="match status" value="1"/>
</dbReference>
<dbReference type="RefSeq" id="WP_152231670.1">
    <property type="nucleotide sequence ID" value="NZ_BAAAOT010000019.1"/>
</dbReference>
<dbReference type="GO" id="GO:0030246">
    <property type="term" value="F:carbohydrate binding"/>
    <property type="evidence" value="ECO:0007669"/>
    <property type="project" value="InterPro"/>
</dbReference>
<evidence type="ECO:0000256" key="1">
    <source>
        <dbReference type="ARBA" id="ARBA00006768"/>
    </source>
</evidence>
<evidence type="ECO:0000256" key="3">
    <source>
        <dbReference type="PIRSR" id="PIRSR036289-50"/>
    </source>
</evidence>
<dbReference type="InterPro" id="IPR005194">
    <property type="entry name" value="Glyco_hydro_65_C"/>
</dbReference>
<dbReference type="InterPro" id="IPR012341">
    <property type="entry name" value="6hp_glycosidase-like_sf"/>
</dbReference>
<comment type="caution">
    <text evidence="9">The sequence shown here is derived from an EMBL/GenBank/DDBJ whole genome shotgun (WGS) entry which is preliminary data.</text>
</comment>
<keyword evidence="9" id="KW-0378">Hydrolase</keyword>
<dbReference type="AlphaFoldDB" id="A0A7J9UWH5"/>
<accession>A0A7J9UWH5</accession>
<dbReference type="EMBL" id="WHPD01002131">
    <property type="protein sequence ID" value="MPV88976.1"/>
    <property type="molecule type" value="Genomic_DNA"/>
</dbReference>
<evidence type="ECO:0000256" key="4">
    <source>
        <dbReference type="PIRSR" id="PIRSR036289-51"/>
    </source>
</evidence>
<dbReference type="GO" id="GO:0016757">
    <property type="term" value="F:glycosyltransferase activity"/>
    <property type="evidence" value="ECO:0007669"/>
    <property type="project" value="UniProtKB-ARBA"/>
</dbReference>
<dbReference type="Pfam" id="PF03632">
    <property type="entry name" value="Glyco_hydro_65m"/>
    <property type="match status" value="1"/>
</dbReference>
<proteinExistence type="inferred from homology"/>
<dbReference type="SUPFAM" id="SSF74650">
    <property type="entry name" value="Galactose mutarotase-like"/>
    <property type="match status" value="1"/>
</dbReference>
<dbReference type="InterPro" id="IPR005196">
    <property type="entry name" value="Glyco_hydro_65_N"/>
</dbReference>
<feature type="binding site" evidence="4">
    <location>
        <begin position="359"/>
        <end position="360"/>
    </location>
    <ligand>
        <name>substrate</name>
    </ligand>
</feature>
<dbReference type="OrthoDB" id="9816160at2"/>
<protein>
    <submittedName>
        <fullName evidence="9">Family 65 glycosyl hydrolase</fullName>
    </submittedName>
</protein>
<dbReference type="PANTHER" id="PTHR11051">
    <property type="entry name" value="GLYCOSYL HYDROLASE-RELATED"/>
    <property type="match status" value="1"/>
</dbReference>
<keyword evidence="10" id="KW-1185">Reference proteome</keyword>
<dbReference type="Gene3D" id="2.70.98.40">
    <property type="entry name" value="Glycoside hydrolase, family 65, N-terminal domain"/>
    <property type="match status" value="1"/>
</dbReference>
<evidence type="ECO:0000256" key="5">
    <source>
        <dbReference type="SAM" id="MobiDB-lite"/>
    </source>
</evidence>
<dbReference type="Pfam" id="PF03636">
    <property type="entry name" value="Glyco_hydro_65N"/>
    <property type="match status" value="1"/>
</dbReference>
<evidence type="ECO:0000259" key="8">
    <source>
        <dbReference type="Pfam" id="PF03636"/>
    </source>
</evidence>
<gene>
    <name evidence="9" type="ORF">GB882_09875</name>
</gene>